<keyword evidence="2" id="KW-1133">Transmembrane helix</keyword>
<feature type="repeat" description="ANK" evidence="1">
    <location>
        <begin position="48"/>
        <end position="70"/>
    </location>
</feature>
<dbReference type="PROSITE" id="PS50088">
    <property type="entry name" value="ANK_REPEAT"/>
    <property type="match status" value="1"/>
</dbReference>
<gene>
    <name evidence="3" type="ORF">RND81_14G090400</name>
</gene>
<accession>A0AAW1GK61</accession>
<reference evidence="3" key="1">
    <citation type="submission" date="2024-03" db="EMBL/GenBank/DDBJ databases">
        <title>WGS assembly of Saponaria officinalis var. Norfolk2.</title>
        <authorList>
            <person name="Jenkins J."/>
            <person name="Shu S."/>
            <person name="Grimwood J."/>
            <person name="Barry K."/>
            <person name="Goodstein D."/>
            <person name="Schmutz J."/>
            <person name="Leebens-Mack J."/>
            <person name="Osbourn A."/>
        </authorList>
    </citation>
    <scope>NUCLEOTIDE SEQUENCE [LARGE SCALE GENOMIC DNA]</scope>
    <source>
        <strain evidence="3">JIC</strain>
    </source>
</reference>
<evidence type="ECO:0000256" key="1">
    <source>
        <dbReference type="PROSITE-ProRule" id="PRU00023"/>
    </source>
</evidence>
<feature type="transmembrane region" description="Helical" evidence="2">
    <location>
        <begin position="12"/>
        <end position="34"/>
    </location>
</feature>
<dbReference type="InterPro" id="IPR036770">
    <property type="entry name" value="Ankyrin_rpt-contain_sf"/>
</dbReference>
<proteinExistence type="predicted"/>
<comment type="caution">
    <text evidence="3">The sequence shown here is derived from an EMBL/GenBank/DDBJ whole genome shotgun (WGS) entry which is preliminary data.</text>
</comment>
<dbReference type="PANTHER" id="PTHR24121:SF21">
    <property type="entry name" value="ANKYRIN REPEAT FAMILY PROTEIN"/>
    <property type="match status" value="1"/>
</dbReference>
<keyword evidence="2" id="KW-0472">Membrane</keyword>
<keyword evidence="1" id="KW-0040">ANK repeat</keyword>
<protein>
    <recommendedName>
        <fullName evidence="5">Ankyrin repeat protein</fullName>
    </recommendedName>
</protein>
<dbReference type="InterPro" id="IPR002110">
    <property type="entry name" value="Ankyrin_rpt"/>
</dbReference>
<keyword evidence="2" id="KW-0812">Transmembrane</keyword>
<evidence type="ECO:0000313" key="4">
    <source>
        <dbReference type="Proteomes" id="UP001443914"/>
    </source>
</evidence>
<dbReference type="Pfam" id="PF12796">
    <property type="entry name" value="Ank_2"/>
    <property type="match status" value="1"/>
</dbReference>
<evidence type="ECO:0008006" key="5">
    <source>
        <dbReference type="Google" id="ProtNLM"/>
    </source>
</evidence>
<dbReference type="SMART" id="SM00248">
    <property type="entry name" value="ANK"/>
    <property type="match status" value="2"/>
</dbReference>
<keyword evidence="4" id="KW-1185">Reference proteome</keyword>
<organism evidence="3 4">
    <name type="scientific">Saponaria officinalis</name>
    <name type="common">Common soapwort</name>
    <name type="synonym">Lychnis saponaria</name>
    <dbReference type="NCBI Taxonomy" id="3572"/>
    <lineage>
        <taxon>Eukaryota</taxon>
        <taxon>Viridiplantae</taxon>
        <taxon>Streptophyta</taxon>
        <taxon>Embryophyta</taxon>
        <taxon>Tracheophyta</taxon>
        <taxon>Spermatophyta</taxon>
        <taxon>Magnoliopsida</taxon>
        <taxon>eudicotyledons</taxon>
        <taxon>Gunneridae</taxon>
        <taxon>Pentapetalae</taxon>
        <taxon>Caryophyllales</taxon>
        <taxon>Caryophyllaceae</taxon>
        <taxon>Caryophylleae</taxon>
        <taxon>Saponaria</taxon>
    </lineage>
</organism>
<evidence type="ECO:0000313" key="3">
    <source>
        <dbReference type="EMBL" id="KAK9665102.1"/>
    </source>
</evidence>
<dbReference type="Gene3D" id="1.25.40.20">
    <property type="entry name" value="Ankyrin repeat-containing domain"/>
    <property type="match status" value="1"/>
</dbReference>
<dbReference type="Proteomes" id="UP001443914">
    <property type="component" value="Unassembled WGS sequence"/>
</dbReference>
<evidence type="ECO:0000256" key="2">
    <source>
        <dbReference type="SAM" id="Phobius"/>
    </source>
</evidence>
<dbReference type="PANTHER" id="PTHR24121">
    <property type="entry name" value="NO MECHANORECEPTOR POTENTIAL C, ISOFORM D-RELATED"/>
    <property type="match status" value="1"/>
</dbReference>
<sequence length="94" mass="10028">MARSHNLDLRNLIGNTALCFAAASGTVAIARVMVEAHEGNLPMISNNQGLTPLLMAAILGHRDMVDYLLDCTTGLSDTELVSILLSIINTDLYG</sequence>
<dbReference type="AlphaFoldDB" id="A0AAW1GK61"/>
<name>A0AAW1GK61_SAPOF</name>
<dbReference type="SUPFAM" id="SSF48403">
    <property type="entry name" value="Ankyrin repeat"/>
    <property type="match status" value="1"/>
</dbReference>
<dbReference type="EMBL" id="JBDFQZ010000014">
    <property type="protein sequence ID" value="KAK9665102.1"/>
    <property type="molecule type" value="Genomic_DNA"/>
</dbReference>
<dbReference type="PROSITE" id="PS50297">
    <property type="entry name" value="ANK_REP_REGION"/>
    <property type="match status" value="1"/>
</dbReference>